<evidence type="ECO:0000313" key="2">
    <source>
        <dbReference type="EMBL" id="PWJ77177.1"/>
    </source>
</evidence>
<feature type="domain" description="2Fe-2S ferredoxin-type" evidence="1">
    <location>
        <begin position="4"/>
        <end position="79"/>
    </location>
</feature>
<dbReference type="Pfam" id="PF00111">
    <property type="entry name" value="Fer2"/>
    <property type="match status" value="1"/>
</dbReference>
<reference evidence="2 3" key="1">
    <citation type="submission" date="2018-05" db="EMBL/GenBank/DDBJ databases">
        <authorList>
            <person name="Goeker M."/>
            <person name="Huntemann M."/>
            <person name="Clum A."/>
            <person name="Pillay M."/>
            <person name="Palaniappan K."/>
            <person name="Varghese N."/>
            <person name="Mikhailova N."/>
            <person name="Stamatis D."/>
            <person name="Reddy T."/>
            <person name="Daum C."/>
            <person name="Shapiro N."/>
            <person name="Ivanova N."/>
            <person name="Kyrpides N."/>
            <person name="Woyke T."/>
        </authorList>
    </citation>
    <scope>NUCLEOTIDE SEQUENCE [LARGE SCALE GENOMIC DNA]</scope>
    <source>
        <strain evidence="2 3">DSM 26524</strain>
    </source>
</reference>
<gene>
    <name evidence="2" type="ORF">C7383_10317</name>
</gene>
<dbReference type="Gene3D" id="3.10.20.30">
    <property type="match status" value="1"/>
</dbReference>
<dbReference type="PROSITE" id="PS51085">
    <property type="entry name" value="2FE2S_FER_2"/>
    <property type="match status" value="1"/>
</dbReference>
<dbReference type="InterPro" id="IPR001041">
    <property type="entry name" value="2Fe-2S_ferredoxin-type"/>
</dbReference>
<name>A0AB73T6F3_9FIRM</name>
<proteinExistence type="predicted"/>
<accession>A0AB73T6F3</accession>
<dbReference type="EMBL" id="QGGY01000003">
    <property type="protein sequence ID" value="PWJ77177.1"/>
    <property type="molecule type" value="Genomic_DNA"/>
</dbReference>
<dbReference type="Proteomes" id="UP000245412">
    <property type="component" value="Unassembled WGS sequence"/>
</dbReference>
<dbReference type="PANTHER" id="PTHR42895">
    <property type="entry name" value="IRON-SULFUR CLUSTER-BINDING PROTEIN-RELATED"/>
    <property type="match status" value="1"/>
</dbReference>
<dbReference type="Gene3D" id="3.30.420.480">
    <property type="entry name" value="Domain of unknown function (DUF4445)"/>
    <property type="match status" value="1"/>
</dbReference>
<dbReference type="Pfam" id="PF17651">
    <property type="entry name" value="Raco_middle"/>
    <property type="match status" value="1"/>
</dbReference>
<dbReference type="SUPFAM" id="SSF54292">
    <property type="entry name" value="2Fe-2S ferredoxin-like"/>
    <property type="match status" value="1"/>
</dbReference>
<organism evidence="2 3">
    <name type="scientific">Murimonas intestini</name>
    <dbReference type="NCBI Taxonomy" id="1337051"/>
    <lineage>
        <taxon>Bacteria</taxon>
        <taxon>Bacillati</taxon>
        <taxon>Bacillota</taxon>
        <taxon>Clostridia</taxon>
        <taxon>Lachnospirales</taxon>
        <taxon>Lachnospiraceae</taxon>
        <taxon>Murimonas</taxon>
    </lineage>
</organism>
<comment type="caution">
    <text evidence="2">The sequence shown here is derived from an EMBL/GenBank/DDBJ whole genome shotgun (WGS) entry which is preliminary data.</text>
</comment>
<evidence type="ECO:0000259" key="1">
    <source>
        <dbReference type="PROSITE" id="PS51085"/>
    </source>
</evidence>
<dbReference type="AlphaFoldDB" id="A0AB73T6F3"/>
<sequence length="542" mass="58384">MKNYRIRICPSNKSILVQEGTTLLEALRMSGEKPDAPCGGRGTCGKCQVTVLAEGFRKVCRACQTVVDQDMTVELPEKGNRAQILSEGRRQKVEVLPGLDFMEGEQPESGRWCLMSFDIGTTTIAGYLMDGITGEELARDSCLNSQIQFGADVISRAVMAVEEGTERLTASVRSDINGLAASLAQKGGILPEDVALVSVVGNSCMHHLFLGITPKGLLKIPYMPEVTEGLRIPAADCRIKVNSKAELLMLPNIAGFVGADTAACMLWAGFDRIGSMTLLLDIGTNGEMVLGNKDRAVSCSTAAGPAFEGARIECGMRGKEGAIDHVFMEDGHLSYTVIGGGRPEGICGSGLLDAAAFLMKSGFLLPSGRMQKKEKLNTPESVIYKDRIREIGKRQAFVLAEEGETADGRPVYISQKDIRELQLGKGAIASGISLLCRELGIQVQEIEQVMIAGAFGNYMDPRSACEVGMIPSCLLDKIISVGNAAGEGARIAVLNREEYERSKRMAASVEFLELASDSLFQKIFIQNLDFPEQGGKKNCQSF</sequence>
<keyword evidence="3" id="KW-1185">Reference proteome</keyword>
<dbReference type="InterPro" id="IPR012675">
    <property type="entry name" value="Beta-grasp_dom_sf"/>
</dbReference>
<dbReference type="PANTHER" id="PTHR42895:SF2">
    <property type="entry name" value="IRON-SULFUR CLUSTER PROTEIN"/>
    <property type="match status" value="1"/>
</dbReference>
<dbReference type="InterPro" id="IPR052911">
    <property type="entry name" value="Corrinoid_activation_enz"/>
</dbReference>
<dbReference type="CDD" id="cd00207">
    <property type="entry name" value="fer2"/>
    <property type="match status" value="1"/>
</dbReference>
<dbReference type="InterPro" id="IPR041414">
    <property type="entry name" value="Raco-like_middle"/>
</dbReference>
<dbReference type="InterPro" id="IPR027980">
    <property type="entry name" value="RACo_C"/>
</dbReference>
<dbReference type="Pfam" id="PF14574">
    <property type="entry name" value="RACo_C_ter"/>
    <property type="match status" value="1"/>
</dbReference>
<dbReference type="InterPro" id="IPR036010">
    <property type="entry name" value="2Fe-2S_ferredoxin-like_sf"/>
</dbReference>
<dbReference type="GO" id="GO:0051536">
    <property type="term" value="F:iron-sulfur cluster binding"/>
    <property type="evidence" value="ECO:0007669"/>
    <property type="project" value="InterPro"/>
</dbReference>
<dbReference type="RefSeq" id="WP_109625299.1">
    <property type="nucleotide sequence ID" value="NZ_JANKBI010000002.1"/>
</dbReference>
<protein>
    <submittedName>
        <fullName evidence="2">Uncharacterized 2Fe-2S/4Fe-4S cluster protein (DUF4445 family)</fullName>
    </submittedName>
</protein>
<evidence type="ECO:0000313" key="3">
    <source>
        <dbReference type="Proteomes" id="UP000245412"/>
    </source>
</evidence>
<dbReference type="InterPro" id="IPR042259">
    <property type="entry name" value="Raco-like_middle_sf"/>
</dbReference>